<sequence>MKKDEFRTPLLQSGIVITVMLVFFAFVVSSKADGIGSGFAAIISGILHSILFSVGLIVSIILSISLLICLFLAAMALYSFDKAKEIFLQLQTVLLNSTEYLAQIITHRKNNHLRNPSHDKAKIEQLENQLVQASEQNQQLLLTIDHLTKEIESLRSTENKKDTDQHKAPPVPEASTI</sequence>
<dbReference type="Proteomes" id="UP000539642">
    <property type="component" value="Unassembled WGS sequence"/>
</dbReference>
<keyword evidence="2" id="KW-0812">Transmembrane</keyword>
<gene>
    <name evidence="3" type="ORF">HNQ81_003540</name>
</gene>
<accession>A0A840UUA4</accession>
<keyword evidence="2" id="KW-0472">Membrane</keyword>
<evidence type="ECO:0000313" key="4">
    <source>
        <dbReference type="Proteomes" id="UP000539642"/>
    </source>
</evidence>
<feature type="transmembrane region" description="Helical" evidence="2">
    <location>
        <begin position="60"/>
        <end position="80"/>
    </location>
</feature>
<reference evidence="3 4" key="1">
    <citation type="submission" date="2020-08" db="EMBL/GenBank/DDBJ databases">
        <title>Genomic Encyclopedia of Type Strains, Phase IV (KMG-IV): sequencing the most valuable type-strain genomes for metagenomic binning, comparative biology and taxonomic classification.</title>
        <authorList>
            <person name="Goeker M."/>
        </authorList>
    </citation>
    <scope>NUCLEOTIDE SEQUENCE [LARGE SCALE GENOMIC DNA]</scope>
    <source>
        <strain evidence="3 4">DSM 28570</strain>
    </source>
</reference>
<comment type="caution">
    <text evidence="3">The sequence shown here is derived from an EMBL/GenBank/DDBJ whole genome shotgun (WGS) entry which is preliminary data.</text>
</comment>
<organism evidence="3 4">
    <name type="scientific">Desulfoprunum benzoelyticum</name>
    <dbReference type="NCBI Taxonomy" id="1506996"/>
    <lineage>
        <taxon>Bacteria</taxon>
        <taxon>Pseudomonadati</taxon>
        <taxon>Thermodesulfobacteriota</taxon>
        <taxon>Desulfobulbia</taxon>
        <taxon>Desulfobulbales</taxon>
        <taxon>Desulfobulbaceae</taxon>
        <taxon>Desulfoprunum</taxon>
    </lineage>
</organism>
<keyword evidence="2" id="KW-1133">Transmembrane helix</keyword>
<name>A0A840UUA4_9BACT</name>
<feature type="region of interest" description="Disordered" evidence="1">
    <location>
        <begin position="155"/>
        <end position="177"/>
    </location>
</feature>
<evidence type="ECO:0000313" key="3">
    <source>
        <dbReference type="EMBL" id="MBB5349777.1"/>
    </source>
</evidence>
<evidence type="ECO:0000256" key="2">
    <source>
        <dbReference type="SAM" id="Phobius"/>
    </source>
</evidence>
<feature type="transmembrane region" description="Helical" evidence="2">
    <location>
        <begin position="6"/>
        <end position="28"/>
    </location>
</feature>
<keyword evidence="4" id="KW-1185">Reference proteome</keyword>
<dbReference type="EMBL" id="JACHEO010000050">
    <property type="protein sequence ID" value="MBB5349777.1"/>
    <property type="molecule type" value="Genomic_DNA"/>
</dbReference>
<protein>
    <submittedName>
        <fullName evidence="3">Putative PurR-regulated permease PerM</fullName>
    </submittedName>
</protein>
<dbReference type="Gene3D" id="1.20.5.1700">
    <property type="match status" value="1"/>
</dbReference>
<feature type="compositionally biased region" description="Basic and acidic residues" evidence="1">
    <location>
        <begin position="155"/>
        <end position="167"/>
    </location>
</feature>
<dbReference type="AlphaFoldDB" id="A0A840UUA4"/>
<dbReference type="RefSeq" id="WP_183352662.1">
    <property type="nucleotide sequence ID" value="NZ_JACHEO010000050.1"/>
</dbReference>
<proteinExistence type="predicted"/>
<feature type="transmembrane region" description="Helical" evidence="2">
    <location>
        <begin position="35"/>
        <end position="54"/>
    </location>
</feature>
<evidence type="ECO:0000256" key="1">
    <source>
        <dbReference type="SAM" id="MobiDB-lite"/>
    </source>
</evidence>